<evidence type="ECO:0000313" key="2">
    <source>
        <dbReference type="EMBL" id="CAK0797099.1"/>
    </source>
</evidence>
<dbReference type="Proteomes" id="UP001189429">
    <property type="component" value="Unassembled WGS sequence"/>
</dbReference>
<organism evidence="2 3">
    <name type="scientific">Prorocentrum cordatum</name>
    <dbReference type="NCBI Taxonomy" id="2364126"/>
    <lineage>
        <taxon>Eukaryota</taxon>
        <taxon>Sar</taxon>
        <taxon>Alveolata</taxon>
        <taxon>Dinophyceae</taxon>
        <taxon>Prorocentrales</taxon>
        <taxon>Prorocentraceae</taxon>
        <taxon>Prorocentrum</taxon>
    </lineage>
</organism>
<gene>
    <name evidence="2" type="ORF">PCOR1329_LOCUS6279</name>
</gene>
<accession>A0ABN9PV34</accession>
<comment type="caution">
    <text evidence="2">The sequence shown here is derived from an EMBL/GenBank/DDBJ whole genome shotgun (WGS) entry which is preliminary data.</text>
</comment>
<feature type="region of interest" description="Disordered" evidence="1">
    <location>
        <begin position="151"/>
        <end position="171"/>
    </location>
</feature>
<evidence type="ECO:0000256" key="1">
    <source>
        <dbReference type="SAM" id="MobiDB-lite"/>
    </source>
</evidence>
<evidence type="ECO:0000313" key="3">
    <source>
        <dbReference type="Proteomes" id="UP001189429"/>
    </source>
</evidence>
<feature type="compositionally biased region" description="Low complexity" evidence="1">
    <location>
        <begin position="153"/>
        <end position="171"/>
    </location>
</feature>
<dbReference type="EMBL" id="CAUYUJ010001673">
    <property type="protein sequence ID" value="CAK0797099.1"/>
    <property type="molecule type" value="Genomic_DNA"/>
</dbReference>
<name>A0ABN9PV34_9DINO</name>
<protein>
    <recommendedName>
        <fullName evidence="4">ABC transmembrane type-1 domain-containing protein</fullName>
    </recommendedName>
</protein>
<sequence>MLRSGATAVSGILVGLARYSLALAALSPFGKVYWRCMRALRQQWERHLTGHFLETFVEAQCLGYGDCQGRARTAASDRTDRHPDQRIANDVGKFVQLCTSLSLEWLEACIHLGTSWWRLSSLACSATSRRCSTAACSWALGWAPPSPPGWAGGWSASTTRSAARTATSSTR</sequence>
<keyword evidence="3" id="KW-1185">Reference proteome</keyword>
<reference evidence="2" key="1">
    <citation type="submission" date="2023-10" db="EMBL/GenBank/DDBJ databases">
        <authorList>
            <person name="Chen Y."/>
            <person name="Shah S."/>
            <person name="Dougan E. K."/>
            <person name="Thang M."/>
            <person name="Chan C."/>
        </authorList>
    </citation>
    <scope>NUCLEOTIDE SEQUENCE [LARGE SCALE GENOMIC DNA]</scope>
</reference>
<evidence type="ECO:0008006" key="4">
    <source>
        <dbReference type="Google" id="ProtNLM"/>
    </source>
</evidence>
<proteinExistence type="predicted"/>